<dbReference type="OrthoDB" id="1055148at2759"/>
<evidence type="ECO:0008006" key="10">
    <source>
        <dbReference type="Google" id="ProtNLM"/>
    </source>
</evidence>
<keyword evidence="3 7" id="KW-0479">Metal-binding</keyword>
<dbReference type="PROSITE" id="PS00086">
    <property type="entry name" value="CYTOCHROME_P450"/>
    <property type="match status" value="1"/>
</dbReference>
<keyword evidence="4 7" id="KW-0560">Oxidoreductase</keyword>
<dbReference type="GO" id="GO:0020037">
    <property type="term" value="F:heme binding"/>
    <property type="evidence" value="ECO:0007669"/>
    <property type="project" value="InterPro"/>
</dbReference>
<evidence type="ECO:0000256" key="7">
    <source>
        <dbReference type="RuleBase" id="RU000461"/>
    </source>
</evidence>
<dbReference type="Proteomes" id="UP000636709">
    <property type="component" value="Unassembled WGS sequence"/>
</dbReference>
<reference evidence="8" key="1">
    <citation type="submission" date="2020-07" db="EMBL/GenBank/DDBJ databases">
        <title>Genome sequence and genetic diversity analysis of an under-domesticated orphan crop, white fonio (Digitaria exilis).</title>
        <authorList>
            <person name="Bennetzen J.L."/>
            <person name="Chen S."/>
            <person name="Ma X."/>
            <person name="Wang X."/>
            <person name="Yssel A.E.J."/>
            <person name="Chaluvadi S.R."/>
            <person name="Johnson M."/>
            <person name="Gangashetty P."/>
            <person name="Hamidou F."/>
            <person name="Sanogo M.D."/>
            <person name="Zwaenepoel A."/>
            <person name="Wallace J."/>
            <person name="Van De Peer Y."/>
            <person name="Van Deynze A."/>
        </authorList>
    </citation>
    <scope>NUCLEOTIDE SEQUENCE</scope>
    <source>
        <tissue evidence="8">Leaves</tissue>
    </source>
</reference>
<dbReference type="InterPro" id="IPR052306">
    <property type="entry name" value="CYP450_71D"/>
</dbReference>
<keyword evidence="2 7" id="KW-0349">Heme</keyword>
<proteinExistence type="inferred from homology"/>
<evidence type="ECO:0000313" key="8">
    <source>
        <dbReference type="EMBL" id="KAF8730882.1"/>
    </source>
</evidence>
<name>A0A835F7M4_9POAL</name>
<keyword evidence="5 7" id="KW-0408">Iron</keyword>
<evidence type="ECO:0000256" key="2">
    <source>
        <dbReference type="ARBA" id="ARBA00022617"/>
    </source>
</evidence>
<dbReference type="GO" id="GO:0016705">
    <property type="term" value="F:oxidoreductase activity, acting on paired donors, with incorporation or reduction of molecular oxygen"/>
    <property type="evidence" value="ECO:0007669"/>
    <property type="project" value="InterPro"/>
</dbReference>
<dbReference type="SUPFAM" id="SSF48264">
    <property type="entry name" value="Cytochrome P450"/>
    <property type="match status" value="1"/>
</dbReference>
<evidence type="ECO:0000256" key="5">
    <source>
        <dbReference type="ARBA" id="ARBA00023004"/>
    </source>
</evidence>
<dbReference type="GO" id="GO:0016020">
    <property type="term" value="C:membrane"/>
    <property type="evidence" value="ECO:0007669"/>
    <property type="project" value="UniProtKB-SubCell"/>
</dbReference>
<evidence type="ECO:0000313" key="9">
    <source>
        <dbReference type="Proteomes" id="UP000636709"/>
    </source>
</evidence>
<comment type="similarity">
    <text evidence="1 7">Belongs to the cytochrome P450 family.</text>
</comment>
<keyword evidence="9" id="KW-1185">Reference proteome</keyword>
<evidence type="ECO:0000256" key="1">
    <source>
        <dbReference type="ARBA" id="ARBA00010617"/>
    </source>
</evidence>
<dbReference type="PANTHER" id="PTHR47953">
    <property type="entry name" value="OS08G0105600 PROTEIN"/>
    <property type="match status" value="1"/>
</dbReference>
<gene>
    <name evidence="8" type="ORF">HU200_016754</name>
</gene>
<dbReference type="PANTHER" id="PTHR47953:SF5">
    <property type="entry name" value="CYTOCHROME P450 71AV8-LIKE"/>
    <property type="match status" value="1"/>
</dbReference>
<sequence length="145" mass="15796">MAKAQDEVREAFNGKSKIGEADIQGLSYLRLVIKEALRLHTPAPLLIPRVCHETCKIMGYDVPKGMGTNYEFLPFGAGRRICPGINLGMGNIDLALASLLYHFDWKLPDGVKPKDVDVCEAAGIVGSKKTSLIVHPVTRIPPSNV</sequence>
<comment type="caution">
    <text evidence="8">The sequence shown here is derived from an EMBL/GenBank/DDBJ whole genome shotgun (WGS) entry which is preliminary data.</text>
</comment>
<dbReference type="InterPro" id="IPR017972">
    <property type="entry name" value="Cyt_P450_CS"/>
</dbReference>
<dbReference type="EMBL" id="JACEFO010001613">
    <property type="protein sequence ID" value="KAF8730882.1"/>
    <property type="molecule type" value="Genomic_DNA"/>
</dbReference>
<dbReference type="InterPro" id="IPR001128">
    <property type="entry name" value="Cyt_P450"/>
</dbReference>
<dbReference type="InterPro" id="IPR036396">
    <property type="entry name" value="Cyt_P450_sf"/>
</dbReference>
<dbReference type="Pfam" id="PF00067">
    <property type="entry name" value="p450"/>
    <property type="match status" value="2"/>
</dbReference>
<dbReference type="Gene3D" id="1.10.630.10">
    <property type="entry name" value="Cytochrome P450"/>
    <property type="match status" value="2"/>
</dbReference>
<evidence type="ECO:0000256" key="4">
    <source>
        <dbReference type="ARBA" id="ARBA00023002"/>
    </source>
</evidence>
<dbReference type="GO" id="GO:0005506">
    <property type="term" value="F:iron ion binding"/>
    <property type="evidence" value="ECO:0007669"/>
    <property type="project" value="InterPro"/>
</dbReference>
<accession>A0A835F7M4</accession>
<organism evidence="8 9">
    <name type="scientific">Digitaria exilis</name>
    <dbReference type="NCBI Taxonomy" id="1010633"/>
    <lineage>
        <taxon>Eukaryota</taxon>
        <taxon>Viridiplantae</taxon>
        <taxon>Streptophyta</taxon>
        <taxon>Embryophyta</taxon>
        <taxon>Tracheophyta</taxon>
        <taxon>Spermatophyta</taxon>
        <taxon>Magnoliopsida</taxon>
        <taxon>Liliopsida</taxon>
        <taxon>Poales</taxon>
        <taxon>Poaceae</taxon>
        <taxon>PACMAD clade</taxon>
        <taxon>Panicoideae</taxon>
        <taxon>Panicodae</taxon>
        <taxon>Paniceae</taxon>
        <taxon>Anthephorinae</taxon>
        <taxon>Digitaria</taxon>
    </lineage>
</organism>
<keyword evidence="6 7" id="KW-0503">Monooxygenase</keyword>
<protein>
    <recommendedName>
        <fullName evidence="10">Cytochrome P450</fullName>
    </recommendedName>
</protein>
<dbReference type="AlphaFoldDB" id="A0A835F7M4"/>
<evidence type="ECO:0000256" key="6">
    <source>
        <dbReference type="ARBA" id="ARBA00023033"/>
    </source>
</evidence>
<evidence type="ECO:0000256" key="3">
    <source>
        <dbReference type="ARBA" id="ARBA00022723"/>
    </source>
</evidence>
<dbReference type="GO" id="GO:0004497">
    <property type="term" value="F:monooxygenase activity"/>
    <property type="evidence" value="ECO:0007669"/>
    <property type="project" value="UniProtKB-KW"/>
</dbReference>